<evidence type="ECO:0000256" key="3">
    <source>
        <dbReference type="ARBA" id="ARBA00022457"/>
    </source>
</evidence>
<evidence type="ECO:0000256" key="1">
    <source>
        <dbReference type="ARBA" id="ARBA00001946"/>
    </source>
</evidence>
<dbReference type="Gene3D" id="3.90.79.10">
    <property type="entry name" value="Nucleoside Triphosphate Pyrophosphohydrolase"/>
    <property type="match status" value="1"/>
</dbReference>
<evidence type="ECO:0000256" key="5">
    <source>
        <dbReference type="ARBA" id="ARBA00022723"/>
    </source>
</evidence>
<reference evidence="19 20" key="2">
    <citation type="submission" date="2019-05" db="EMBL/GenBank/DDBJ databases">
        <title>Genome evolution of the obligate endosymbiont Buchnera aphidicola.</title>
        <authorList>
            <person name="Moran N.A."/>
        </authorList>
    </citation>
    <scope>NUCLEOTIDE SEQUENCE [LARGE SCALE GENOMIC DNA]</scope>
    <source>
        <strain evidence="19 20">Sav</strain>
    </source>
</reference>
<comment type="catalytic activity">
    <reaction evidence="10">
        <text>8-oxo-dGTP + H2O = 8-oxo-dGMP + diphosphate + H(+)</text>
        <dbReference type="Rhea" id="RHEA:31575"/>
        <dbReference type="ChEBI" id="CHEBI:15377"/>
        <dbReference type="ChEBI" id="CHEBI:15378"/>
        <dbReference type="ChEBI" id="CHEBI:33019"/>
        <dbReference type="ChEBI" id="CHEBI:63224"/>
        <dbReference type="ChEBI" id="CHEBI:77896"/>
        <dbReference type="EC" id="3.6.1.55"/>
    </reaction>
</comment>
<evidence type="ECO:0000313" key="19">
    <source>
        <dbReference type="EMBL" id="QCI25420.1"/>
    </source>
</evidence>
<evidence type="ECO:0000256" key="6">
    <source>
        <dbReference type="ARBA" id="ARBA00022763"/>
    </source>
</evidence>
<dbReference type="GO" id="GO:0006260">
    <property type="term" value="P:DNA replication"/>
    <property type="evidence" value="ECO:0007669"/>
    <property type="project" value="UniProtKB-KW"/>
</dbReference>
<dbReference type="GO" id="GO:0008413">
    <property type="term" value="F:8-oxo-7,8-dihydroguanosine triphosphate pyrophosphatase activity"/>
    <property type="evidence" value="ECO:0007669"/>
    <property type="project" value="TreeGrafter"/>
</dbReference>
<evidence type="ECO:0000256" key="11">
    <source>
        <dbReference type="ARBA" id="ARBA00036904"/>
    </source>
</evidence>
<dbReference type="GO" id="GO:0046872">
    <property type="term" value="F:metal ion binding"/>
    <property type="evidence" value="ECO:0007669"/>
    <property type="project" value="UniProtKB-KW"/>
</dbReference>
<dbReference type="Pfam" id="PF00293">
    <property type="entry name" value="NUDIX"/>
    <property type="match status" value="1"/>
</dbReference>
<dbReference type="AlphaFoldDB" id="A0A4D6YI17"/>
<sequence length="129" mass="15480">MKDTEAVIGIIIHGKKIYVTRGKYKTNIWEFPGGKVKKHESIMHALKRELLEEVGIIVIEVSFFQYTEYVHLKKKIKLYFFLIKKWKGQPYSIEGYSYHWKFVYNLRPLDFPLANHHVIMSLKNKYLFI</sequence>
<keyword evidence="9" id="KW-0234">DNA repair</keyword>
<dbReference type="SUPFAM" id="SSF55811">
    <property type="entry name" value="Nudix"/>
    <property type="match status" value="1"/>
</dbReference>
<dbReference type="PRINTS" id="PR00502">
    <property type="entry name" value="NUDIXFAMILY"/>
</dbReference>
<evidence type="ECO:0000256" key="8">
    <source>
        <dbReference type="ARBA" id="ARBA00022842"/>
    </source>
</evidence>
<proteinExistence type="inferred from homology"/>
<evidence type="ECO:0000256" key="4">
    <source>
        <dbReference type="ARBA" id="ARBA00022705"/>
    </source>
</evidence>
<dbReference type="InterPro" id="IPR047127">
    <property type="entry name" value="MutT-like"/>
</dbReference>
<dbReference type="GO" id="GO:0006281">
    <property type="term" value="P:DNA repair"/>
    <property type="evidence" value="ECO:0007669"/>
    <property type="project" value="UniProtKB-KW"/>
</dbReference>
<dbReference type="InterPro" id="IPR020476">
    <property type="entry name" value="Nudix_hydrolase"/>
</dbReference>
<evidence type="ECO:0000256" key="9">
    <source>
        <dbReference type="ARBA" id="ARBA00023204"/>
    </source>
</evidence>
<evidence type="ECO:0000313" key="20">
    <source>
        <dbReference type="Proteomes" id="UP000298585"/>
    </source>
</evidence>
<dbReference type="InterPro" id="IPR015797">
    <property type="entry name" value="NUDIX_hydrolase-like_dom_sf"/>
</dbReference>
<protein>
    <recommendedName>
        <fullName evidence="13">8-oxo-dGTP diphosphatase</fullName>
        <ecNumber evidence="12">3.6.1.55</ecNumber>
    </recommendedName>
    <alternativeName>
        <fullName evidence="16">7,8-dihydro-8-oxoguanine-triphosphatase</fullName>
    </alternativeName>
    <alternativeName>
        <fullName evidence="15">Mutator protein MutT</fullName>
    </alternativeName>
    <alternativeName>
        <fullName evidence="14">dGTP pyrophosphohydrolase</fullName>
    </alternativeName>
</protein>
<comment type="cofactor">
    <cofactor evidence="1">
        <name>Mg(2+)</name>
        <dbReference type="ChEBI" id="CHEBI:18420"/>
    </cofactor>
</comment>
<comment type="similarity">
    <text evidence="2 17">Belongs to the Nudix hydrolase family.</text>
</comment>
<evidence type="ECO:0000256" key="7">
    <source>
        <dbReference type="ARBA" id="ARBA00022801"/>
    </source>
</evidence>
<organism evidence="19 20">
    <name type="scientific">Buchnera aphidicola</name>
    <name type="common">Sitobion avenae</name>
    <dbReference type="NCBI Taxonomy" id="571428"/>
    <lineage>
        <taxon>Bacteria</taxon>
        <taxon>Pseudomonadati</taxon>
        <taxon>Pseudomonadota</taxon>
        <taxon>Gammaproteobacteria</taxon>
        <taxon>Enterobacterales</taxon>
        <taxon>Erwiniaceae</taxon>
        <taxon>Buchnera</taxon>
    </lineage>
</organism>
<feature type="domain" description="Nudix hydrolase" evidence="18">
    <location>
        <begin position="2"/>
        <end position="126"/>
    </location>
</feature>
<evidence type="ECO:0000256" key="2">
    <source>
        <dbReference type="ARBA" id="ARBA00005582"/>
    </source>
</evidence>
<dbReference type="InterPro" id="IPR000086">
    <property type="entry name" value="NUDIX_hydrolase_dom"/>
</dbReference>
<evidence type="ECO:0000256" key="10">
    <source>
        <dbReference type="ARBA" id="ARBA00035861"/>
    </source>
</evidence>
<keyword evidence="8" id="KW-0460">Magnesium</keyword>
<evidence type="ECO:0000259" key="18">
    <source>
        <dbReference type="PROSITE" id="PS51462"/>
    </source>
</evidence>
<gene>
    <name evidence="19" type="ORF">D9V77_01010</name>
</gene>
<name>A0A4D6YI17_9GAMM</name>
<dbReference type="Proteomes" id="UP000298585">
    <property type="component" value="Chromosome"/>
</dbReference>
<comment type="catalytic activity">
    <reaction evidence="11">
        <text>8-oxo-GTP + H2O = 8-oxo-GMP + diphosphate + H(+)</text>
        <dbReference type="Rhea" id="RHEA:67616"/>
        <dbReference type="ChEBI" id="CHEBI:15377"/>
        <dbReference type="ChEBI" id="CHEBI:15378"/>
        <dbReference type="ChEBI" id="CHEBI:33019"/>
        <dbReference type="ChEBI" id="CHEBI:143553"/>
        <dbReference type="ChEBI" id="CHEBI:145694"/>
    </reaction>
</comment>
<dbReference type="GO" id="GO:0044715">
    <property type="term" value="F:8-oxo-dGDP phosphatase activity"/>
    <property type="evidence" value="ECO:0007669"/>
    <property type="project" value="TreeGrafter"/>
</dbReference>
<evidence type="ECO:0000256" key="16">
    <source>
        <dbReference type="ARBA" id="ARBA00042798"/>
    </source>
</evidence>
<evidence type="ECO:0000256" key="17">
    <source>
        <dbReference type="RuleBase" id="RU003476"/>
    </source>
</evidence>
<keyword evidence="5" id="KW-0479">Metal-binding</keyword>
<dbReference type="PROSITE" id="PS00893">
    <property type="entry name" value="NUDIX_BOX"/>
    <property type="match status" value="1"/>
</dbReference>
<accession>A0A4D6YI17</accession>
<dbReference type="EMBL" id="CP034855">
    <property type="protein sequence ID" value="QCI25420.1"/>
    <property type="molecule type" value="Genomic_DNA"/>
</dbReference>
<keyword evidence="3" id="KW-0515">Mutator protein</keyword>
<dbReference type="EC" id="3.6.1.55" evidence="12"/>
<keyword evidence="7 17" id="KW-0378">Hydrolase</keyword>
<dbReference type="GO" id="GO:0044716">
    <property type="term" value="F:8-oxo-GDP phosphatase activity"/>
    <property type="evidence" value="ECO:0007669"/>
    <property type="project" value="TreeGrafter"/>
</dbReference>
<reference evidence="19 20" key="1">
    <citation type="submission" date="2018-12" db="EMBL/GenBank/DDBJ databases">
        <authorList>
            <person name="Chong R.A."/>
        </authorList>
    </citation>
    <scope>NUCLEOTIDE SEQUENCE [LARGE SCALE GENOMIC DNA]</scope>
    <source>
        <strain evidence="19 20">Sav</strain>
    </source>
</reference>
<evidence type="ECO:0000256" key="12">
    <source>
        <dbReference type="ARBA" id="ARBA00038905"/>
    </source>
</evidence>
<dbReference type="PROSITE" id="PS51462">
    <property type="entry name" value="NUDIX"/>
    <property type="match status" value="1"/>
</dbReference>
<dbReference type="OrthoDB" id="9810648at2"/>
<dbReference type="InterPro" id="IPR020084">
    <property type="entry name" value="NUDIX_hydrolase_CS"/>
</dbReference>
<dbReference type="GO" id="GO:0035539">
    <property type="term" value="F:8-oxo-7,8-dihydrodeoxyguanosine triphosphate pyrophosphatase activity"/>
    <property type="evidence" value="ECO:0007669"/>
    <property type="project" value="UniProtKB-EC"/>
</dbReference>
<dbReference type="PANTHER" id="PTHR47707:SF1">
    <property type="entry name" value="NUDIX HYDROLASE FAMILY PROTEIN"/>
    <property type="match status" value="1"/>
</dbReference>
<keyword evidence="4" id="KW-0235">DNA replication</keyword>
<evidence type="ECO:0000256" key="14">
    <source>
        <dbReference type="ARBA" id="ARBA00041592"/>
    </source>
</evidence>
<keyword evidence="6" id="KW-0227">DNA damage</keyword>
<dbReference type="PANTHER" id="PTHR47707">
    <property type="entry name" value="8-OXO-DGTP DIPHOSPHATASE"/>
    <property type="match status" value="1"/>
</dbReference>
<dbReference type="RefSeq" id="WP_158338215.1">
    <property type="nucleotide sequence ID" value="NZ_CP034855.1"/>
</dbReference>
<evidence type="ECO:0000256" key="13">
    <source>
        <dbReference type="ARBA" id="ARBA00040794"/>
    </source>
</evidence>
<evidence type="ECO:0000256" key="15">
    <source>
        <dbReference type="ARBA" id="ARBA00041979"/>
    </source>
</evidence>